<name>S9P2H8_CYSF2</name>
<sequence>MHHAPAPSLRVPRPGSKAKSVLSELVLLTLKVAKEGPNIRRELPLKRFLQ</sequence>
<proteinExistence type="predicted"/>
<dbReference type="Proteomes" id="UP000011682">
    <property type="component" value="Unassembled WGS sequence"/>
</dbReference>
<protein>
    <submittedName>
        <fullName evidence="1">Diaminopimelate decarboxylase</fullName>
    </submittedName>
</protein>
<evidence type="ECO:0000313" key="1">
    <source>
        <dbReference type="EMBL" id="EPX56472.1"/>
    </source>
</evidence>
<evidence type="ECO:0000313" key="2">
    <source>
        <dbReference type="Proteomes" id="UP000011682"/>
    </source>
</evidence>
<organism evidence="1 2">
    <name type="scientific">Cystobacter fuscus (strain ATCC 25194 / DSM 2262 / NBRC 100088 / M29)</name>
    <dbReference type="NCBI Taxonomy" id="1242864"/>
    <lineage>
        <taxon>Bacteria</taxon>
        <taxon>Pseudomonadati</taxon>
        <taxon>Myxococcota</taxon>
        <taxon>Myxococcia</taxon>
        <taxon>Myxococcales</taxon>
        <taxon>Cystobacterineae</taxon>
        <taxon>Archangiaceae</taxon>
        <taxon>Cystobacter</taxon>
    </lineage>
</organism>
<keyword evidence="2" id="KW-1185">Reference proteome</keyword>
<reference evidence="1" key="1">
    <citation type="submission" date="2013-05" db="EMBL/GenBank/DDBJ databases">
        <title>Genome assembly of Cystobacter fuscus DSM 2262.</title>
        <authorList>
            <person name="Sharma G."/>
            <person name="Khatri I."/>
            <person name="Kaur C."/>
            <person name="Mayilraj S."/>
            <person name="Subramanian S."/>
        </authorList>
    </citation>
    <scope>NUCLEOTIDE SEQUENCE [LARGE SCALE GENOMIC DNA]</scope>
    <source>
        <strain evidence="1">DSM 2262</strain>
    </source>
</reference>
<comment type="caution">
    <text evidence="1">The sequence shown here is derived from an EMBL/GenBank/DDBJ whole genome shotgun (WGS) entry which is preliminary data.</text>
</comment>
<gene>
    <name evidence="1" type="ORF">D187_007814</name>
</gene>
<dbReference type="EMBL" id="ANAH02000066">
    <property type="protein sequence ID" value="EPX56472.1"/>
    <property type="molecule type" value="Genomic_DNA"/>
</dbReference>
<dbReference type="AlphaFoldDB" id="S9P2H8"/>
<accession>S9P2H8</accession>